<evidence type="ECO:0000256" key="14">
    <source>
        <dbReference type="RuleBase" id="RU003692"/>
    </source>
</evidence>
<gene>
    <name evidence="17" type="ORF">SAMN05421781_1468</name>
</gene>
<keyword evidence="4 14" id="KW-0285">Flavoprotein</keyword>
<evidence type="ECO:0000256" key="9">
    <source>
        <dbReference type="ARBA" id="ARBA00023284"/>
    </source>
</evidence>
<dbReference type="EC" id="1.8.1.4" evidence="2 14"/>
<keyword evidence="18" id="KW-1185">Reference proteome</keyword>
<evidence type="ECO:0000313" key="18">
    <source>
        <dbReference type="Proteomes" id="UP000199488"/>
    </source>
</evidence>
<keyword evidence="9 14" id="KW-0676">Redox-active center</keyword>
<dbReference type="PRINTS" id="PR00368">
    <property type="entry name" value="FADPNR"/>
</dbReference>
<dbReference type="InterPro" id="IPR023753">
    <property type="entry name" value="FAD/NAD-binding_dom"/>
</dbReference>
<feature type="binding site" evidence="12">
    <location>
        <position position="270"/>
    </location>
    <ligand>
        <name>NAD(+)</name>
        <dbReference type="ChEBI" id="CHEBI:57540"/>
    </ligand>
</feature>
<dbReference type="PRINTS" id="PR00411">
    <property type="entry name" value="PNDRDTASEI"/>
</dbReference>
<evidence type="ECO:0000259" key="15">
    <source>
        <dbReference type="Pfam" id="PF02852"/>
    </source>
</evidence>
<dbReference type="InterPro" id="IPR016156">
    <property type="entry name" value="FAD/NAD-linked_Rdtase_dimer_sf"/>
</dbReference>
<dbReference type="Pfam" id="PF02852">
    <property type="entry name" value="Pyr_redox_dim"/>
    <property type="match status" value="1"/>
</dbReference>
<proteinExistence type="inferred from homology"/>
<evidence type="ECO:0000256" key="6">
    <source>
        <dbReference type="ARBA" id="ARBA00023002"/>
    </source>
</evidence>
<dbReference type="AlphaFoldDB" id="A0A1H2TLN4"/>
<evidence type="ECO:0000256" key="12">
    <source>
        <dbReference type="PIRSR" id="PIRSR000350-3"/>
    </source>
</evidence>
<evidence type="ECO:0000256" key="10">
    <source>
        <dbReference type="ARBA" id="ARBA00049187"/>
    </source>
</evidence>
<dbReference type="SUPFAM" id="SSF51905">
    <property type="entry name" value="FAD/NAD(P)-binding domain"/>
    <property type="match status" value="1"/>
</dbReference>
<evidence type="ECO:0000256" key="7">
    <source>
        <dbReference type="ARBA" id="ARBA00023027"/>
    </source>
</evidence>
<dbReference type="STRING" id="1122204.SAMN05421781_1468"/>
<dbReference type="Gene3D" id="3.50.50.60">
    <property type="entry name" value="FAD/NAD(P)-binding domain"/>
    <property type="match status" value="2"/>
</dbReference>
<dbReference type="InterPro" id="IPR012999">
    <property type="entry name" value="Pyr_OxRdtase_I_AS"/>
</dbReference>
<dbReference type="Gene3D" id="3.30.390.30">
    <property type="match status" value="1"/>
</dbReference>
<dbReference type="InterPro" id="IPR050151">
    <property type="entry name" value="Class-I_Pyr_Nuc-Dis_Oxidored"/>
</dbReference>
<evidence type="ECO:0000313" key="17">
    <source>
        <dbReference type="EMBL" id="SDW44821.1"/>
    </source>
</evidence>
<organism evidence="17 18">
    <name type="scientific">Marinococcus luteus</name>
    <dbReference type="NCBI Taxonomy" id="1122204"/>
    <lineage>
        <taxon>Bacteria</taxon>
        <taxon>Bacillati</taxon>
        <taxon>Bacillota</taxon>
        <taxon>Bacilli</taxon>
        <taxon>Bacillales</taxon>
        <taxon>Bacillaceae</taxon>
        <taxon>Marinococcus</taxon>
    </lineage>
</organism>
<evidence type="ECO:0000256" key="8">
    <source>
        <dbReference type="ARBA" id="ARBA00023157"/>
    </source>
</evidence>
<dbReference type="GO" id="GO:0004148">
    <property type="term" value="F:dihydrolipoyl dehydrogenase (NADH) activity"/>
    <property type="evidence" value="ECO:0007669"/>
    <property type="project" value="UniProtKB-EC"/>
</dbReference>
<dbReference type="PANTHER" id="PTHR22912:SF219">
    <property type="entry name" value="DIHYDROLIPOYL DEHYDROGENASE"/>
    <property type="match status" value="1"/>
</dbReference>
<accession>A0A1H2TLN4</accession>
<dbReference type="InterPro" id="IPR004099">
    <property type="entry name" value="Pyr_nucl-diS_OxRdtase_dimer"/>
</dbReference>
<dbReference type="PANTHER" id="PTHR22912">
    <property type="entry name" value="DISULFIDE OXIDOREDUCTASE"/>
    <property type="match status" value="1"/>
</dbReference>
<feature type="binding site" evidence="12">
    <location>
        <begin position="179"/>
        <end position="186"/>
    </location>
    <ligand>
        <name>NAD(+)</name>
        <dbReference type="ChEBI" id="CHEBI:57540"/>
    </ligand>
</feature>
<dbReference type="FunFam" id="3.30.390.30:FF:000001">
    <property type="entry name" value="Dihydrolipoyl dehydrogenase"/>
    <property type="match status" value="1"/>
</dbReference>
<evidence type="ECO:0000256" key="4">
    <source>
        <dbReference type="ARBA" id="ARBA00022630"/>
    </source>
</evidence>
<feature type="binding site" evidence="12">
    <location>
        <position position="308"/>
    </location>
    <ligand>
        <name>FAD</name>
        <dbReference type="ChEBI" id="CHEBI:57692"/>
    </ligand>
</feature>
<dbReference type="Proteomes" id="UP000199488">
    <property type="component" value="Unassembled WGS sequence"/>
</dbReference>
<dbReference type="InterPro" id="IPR036188">
    <property type="entry name" value="FAD/NAD-bd_sf"/>
</dbReference>
<feature type="binding site" evidence="12">
    <location>
        <position position="113"/>
    </location>
    <ligand>
        <name>FAD</name>
        <dbReference type="ChEBI" id="CHEBI:57692"/>
    </ligand>
</feature>
<evidence type="ECO:0000256" key="11">
    <source>
        <dbReference type="PIRSR" id="PIRSR000350-2"/>
    </source>
</evidence>
<keyword evidence="6 14" id="KW-0560">Oxidoreductase</keyword>
<evidence type="ECO:0000256" key="1">
    <source>
        <dbReference type="ARBA" id="ARBA00007532"/>
    </source>
</evidence>
<reference evidence="17 18" key="1">
    <citation type="submission" date="2016-10" db="EMBL/GenBank/DDBJ databases">
        <authorList>
            <person name="de Groot N.N."/>
        </authorList>
    </citation>
    <scope>NUCLEOTIDE SEQUENCE [LARGE SCALE GENOMIC DNA]</scope>
    <source>
        <strain evidence="17 18">DSM 23126</strain>
    </source>
</reference>
<feature type="active site" description="Proton acceptor" evidence="11">
    <location>
        <position position="440"/>
    </location>
</feature>
<dbReference type="OrthoDB" id="9800167at2"/>
<keyword evidence="12" id="KW-0547">Nucleotide-binding</keyword>
<dbReference type="PROSITE" id="PS00076">
    <property type="entry name" value="PYRIDINE_REDOX_1"/>
    <property type="match status" value="1"/>
</dbReference>
<dbReference type="RefSeq" id="WP_091613087.1">
    <property type="nucleotide sequence ID" value="NZ_FNNC01000002.1"/>
</dbReference>
<dbReference type="GO" id="GO:0006103">
    <property type="term" value="P:2-oxoglutarate metabolic process"/>
    <property type="evidence" value="ECO:0007669"/>
    <property type="project" value="TreeGrafter"/>
</dbReference>
<evidence type="ECO:0000259" key="16">
    <source>
        <dbReference type="Pfam" id="PF07992"/>
    </source>
</evidence>
<feature type="binding site" evidence="12">
    <location>
        <position position="50"/>
    </location>
    <ligand>
        <name>FAD</name>
        <dbReference type="ChEBI" id="CHEBI:57692"/>
    </ligand>
</feature>
<feature type="domain" description="Pyridine nucleotide-disulphide oxidoreductase dimerisation" evidence="15">
    <location>
        <begin position="342"/>
        <end position="447"/>
    </location>
</feature>
<dbReference type="GO" id="GO:0050660">
    <property type="term" value="F:flavin adenine dinucleotide binding"/>
    <property type="evidence" value="ECO:0007669"/>
    <property type="project" value="InterPro"/>
</dbReference>
<feature type="binding site" evidence="12">
    <location>
        <position position="202"/>
    </location>
    <ligand>
        <name>NAD(+)</name>
        <dbReference type="ChEBI" id="CHEBI:57540"/>
    </ligand>
</feature>
<dbReference type="NCBIfam" id="TIGR01350">
    <property type="entry name" value="lipoamide_DH"/>
    <property type="match status" value="1"/>
</dbReference>
<evidence type="ECO:0000256" key="5">
    <source>
        <dbReference type="ARBA" id="ARBA00022827"/>
    </source>
</evidence>
<keyword evidence="5 12" id="KW-0274">FAD</keyword>
<comment type="miscellaneous">
    <text evidence="14">The active site is a redox-active disulfide bond.</text>
</comment>
<comment type="similarity">
    <text evidence="1 14">Belongs to the class-I pyridine nucleotide-disulfide oxidoreductase family.</text>
</comment>
<evidence type="ECO:0000256" key="2">
    <source>
        <dbReference type="ARBA" id="ARBA00012608"/>
    </source>
</evidence>
<evidence type="ECO:0000256" key="13">
    <source>
        <dbReference type="PIRSR" id="PIRSR000350-4"/>
    </source>
</evidence>
<protein>
    <recommendedName>
        <fullName evidence="3 14">Dihydrolipoyl dehydrogenase</fullName>
        <ecNumber evidence="2 14">1.8.1.4</ecNumber>
    </recommendedName>
</protein>
<dbReference type="InterPro" id="IPR006258">
    <property type="entry name" value="Lipoamide_DH"/>
</dbReference>
<keyword evidence="8" id="KW-1015">Disulfide bond</keyword>
<dbReference type="EMBL" id="FNNC01000002">
    <property type="protein sequence ID" value="SDW44821.1"/>
    <property type="molecule type" value="Genomic_DNA"/>
</dbReference>
<dbReference type="SUPFAM" id="SSF55424">
    <property type="entry name" value="FAD/NAD-linked reductases, dimerisation (C-terminal) domain"/>
    <property type="match status" value="1"/>
</dbReference>
<dbReference type="PIRSF" id="PIRSF000350">
    <property type="entry name" value="Mercury_reductase_MerA"/>
    <property type="match status" value="1"/>
</dbReference>
<feature type="disulfide bond" description="Redox-active" evidence="13">
    <location>
        <begin position="41"/>
        <end position="46"/>
    </location>
</feature>
<keyword evidence="7 12" id="KW-0520">NAD</keyword>
<comment type="cofactor">
    <cofactor evidence="12 14">
        <name>FAD</name>
        <dbReference type="ChEBI" id="CHEBI:57692"/>
    </cofactor>
    <text evidence="12 14">Binds 1 FAD per subunit.</text>
</comment>
<name>A0A1H2TLN4_9BACI</name>
<dbReference type="InterPro" id="IPR001100">
    <property type="entry name" value="Pyr_nuc-diS_OxRdtase"/>
</dbReference>
<evidence type="ECO:0000256" key="3">
    <source>
        <dbReference type="ARBA" id="ARBA00016961"/>
    </source>
</evidence>
<dbReference type="Pfam" id="PF07992">
    <property type="entry name" value="Pyr_redox_2"/>
    <property type="match status" value="1"/>
</dbReference>
<comment type="catalytic activity">
    <reaction evidence="10 14">
        <text>N(6)-[(R)-dihydrolipoyl]-L-lysyl-[protein] + NAD(+) = N(6)-[(R)-lipoyl]-L-lysyl-[protein] + NADH + H(+)</text>
        <dbReference type="Rhea" id="RHEA:15045"/>
        <dbReference type="Rhea" id="RHEA-COMP:10474"/>
        <dbReference type="Rhea" id="RHEA-COMP:10475"/>
        <dbReference type="ChEBI" id="CHEBI:15378"/>
        <dbReference type="ChEBI" id="CHEBI:57540"/>
        <dbReference type="ChEBI" id="CHEBI:57945"/>
        <dbReference type="ChEBI" id="CHEBI:83099"/>
        <dbReference type="ChEBI" id="CHEBI:83100"/>
        <dbReference type="EC" id="1.8.1.4"/>
    </reaction>
</comment>
<feature type="domain" description="FAD/NAD(P)-binding" evidence="16">
    <location>
        <begin position="5"/>
        <end position="323"/>
    </location>
</feature>
<sequence>METFDQVIVGGGPAGYVAALRASGLGQSTALVEDRELGGTCLNRGCIPSKTLLQNAEAVNYVRHASKYGIQVEGFHLRYEEMLERKDQVIQQLRQGVQSLMKKGRIQVLSGRGRVHANKQVTVTGKDGQETVVAGRAVIIASGSVPAVPPIPGLEETEYYTSDTIYERRSLPASMTIVGGGFIGTEYACLYQSLGVQVTVVEAAGRLIPQEDEDAAKMLTEALEEAGVSILAGTSVVSVKQQGEQAVVHVQDGSGNGRQLTTDLLLISTGRAPVIAAAEDLHLRMEGRFVAVDGSMQTSVAGIYAAGDIAGGWQLAHAASAEGIIAAEHAAGAAPSMDLSLVPRCIYTFPEIASVGLSEQEARETYSDIKVKTVPLRGNAKAMTMGEHLGFVKIISREMFGEILGVVMAGPHVTEMIGESAAYIHLEGTTEEWSSQIHAHPSLSEALFEGASALFGRPVHQ</sequence>